<name>A0ACB0IHC3_TRIPR</name>
<organism evidence="1 2">
    <name type="scientific">Trifolium pratense</name>
    <name type="common">Red clover</name>
    <dbReference type="NCBI Taxonomy" id="57577"/>
    <lineage>
        <taxon>Eukaryota</taxon>
        <taxon>Viridiplantae</taxon>
        <taxon>Streptophyta</taxon>
        <taxon>Embryophyta</taxon>
        <taxon>Tracheophyta</taxon>
        <taxon>Spermatophyta</taxon>
        <taxon>Magnoliopsida</taxon>
        <taxon>eudicotyledons</taxon>
        <taxon>Gunneridae</taxon>
        <taxon>Pentapetalae</taxon>
        <taxon>rosids</taxon>
        <taxon>fabids</taxon>
        <taxon>Fabales</taxon>
        <taxon>Fabaceae</taxon>
        <taxon>Papilionoideae</taxon>
        <taxon>50 kb inversion clade</taxon>
        <taxon>NPAAA clade</taxon>
        <taxon>Hologalegina</taxon>
        <taxon>IRL clade</taxon>
        <taxon>Trifolieae</taxon>
        <taxon>Trifolium</taxon>
    </lineage>
</organism>
<comment type="caution">
    <text evidence="1">The sequence shown here is derived from an EMBL/GenBank/DDBJ whole genome shotgun (WGS) entry which is preliminary data.</text>
</comment>
<dbReference type="EMBL" id="CASHSV030000001">
    <property type="protein sequence ID" value="CAJ2630407.1"/>
    <property type="molecule type" value="Genomic_DNA"/>
</dbReference>
<gene>
    <name evidence="1" type="ORF">MILVUS5_LOCUS2200</name>
</gene>
<evidence type="ECO:0000313" key="2">
    <source>
        <dbReference type="Proteomes" id="UP001177021"/>
    </source>
</evidence>
<proteinExistence type="predicted"/>
<accession>A0ACB0IHC3</accession>
<dbReference type="Proteomes" id="UP001177021">
    <property type="component" value="Unassembled WGS sequence"/>
</dbReference>
<sequence length="194" mass="22044">MSAYDSECSSGCESGWTLYLEHSYGDTKYIGGTEGYYGKHKDKRVTNEYSEGVEDLSMVSDASSGPPHLPYDDDDAYFNEKHNVVKQNKSGSKKQKVRENKQHLVQDQQNLPSFLHDTASSHVFDFSTNNVGGTNQQNYTGNMVDYSQGFSASNYFEGKSSYQDEQFGFLQPSISQNELQDNNRWYGGKLKRWE</sequence>
<reference evidence="1" key="1">
    <citation type="submission" date="2023-10" db="EMBL/GenBank/DDBJ databases">
        <authorList>
            <person name="Rodriguez Cubillos JULIANA M."/>
            <person name="De Vega J."/>
        </authorList>
    </citation>
    <scope>NUCLEOTIDE SEQUENCE</scope>
</reference>
<keyword evidence="2" id="KW-1185">Reference proteome</keyword>
<evidence type="ECO:0000313" key="1">
    <source>
        <dbReference type="EMBL" id="CAJ2630407.1"/>
    </source>
</evidence>
<protein>
    <submittedName>
        <fullName evidence="1">Uncharacterized protein</fullName>
    </submittedName>
</protein>